<organism evidence="3 4">
    <name type="scientific">Lentinula raphanica</name>
    <dbReference type="NCBI Taxonomy" id="153919"/>
    <lineage>
        <taxon>Eukaryota</taxon>
        <taxon>Fungi</taxon>
        <taxon>Dikarya</taxon>
        <taxon>Basidiomycota</taxon>
        <taxon>Agaricomycotina</taxon>
        <taxon>Agaricomycetes</taxon>
        <taxon>Agaricomycetidae</taxon>
        <taxon>Agaricales</taxon>
        <taxon>Marasmiineae</taxon>
        <taxon>Omphalotaceae</taxon>
        <taxon>Lentinula</taxon>
    </lineage>
</organism>
<dbReference type="AlphaFoldDB" id="A0AA38NZZ3"/>
<dbReference type="Pfam" id="PF01693">
    <property type="entry name" value="Cauli_VI"/>
    <property type="match status" value="1"/>
</dbReference>
<dbReference type="InterPro" id="IPR009027">
    <property type="entry name" value="Ribosomal_bL9/RNase_H1_N"/>
</dbReference>
<dbReference type="EMBL" id="MU806640">
    <property type="protein sequence ID" value="KAJ3833752.1"/>
    <property type="molecule type" value="Genomic_DNA"/>
</dbReference>
<evidence type="ECO:0000313" key="3">
    <source>
        <dbReference type="EMBL" id="KAJ3833752.1"/>
    </source>
</evidence>
<feature type="domain" description="Ribonuclease H1 N-terminal" evidence="2">
    <location>
        <begin position="54"/>
        <end position="95"/>
    </location>
</feature>
<dbReference type="InterPro" id="IPR037056">
    <property type="entry name" value="RNase_H1_N_sf"/>
</dbReference>
<evidence type="ECO:0000259" key="2">
    <source>
        <dbReference type="Pfam" id="PF01693"/>
    </source>
</evidence>
<reference evidence="3" key="1">
    <citation type="submission" date="2022-08" db="EMBL/GenBank/DDBJ databases">
        <authorList>
            <consortium name="DOE Joint Genome Institute"/>
            <person name="Min B."/>
            <person name="Riley R."/>
            <person name="Sierra-Patev S."/>
            <person name="Naranjo-Ortiz M."/>
            <person name="Looney B."/>
            <person name="Konkel Z."/>
            <person name="Slot J.C."/>
            <person name="Sakamoto Y."/>
            <person name="Steenwyk J.L."/>
            <person name="Rokas A."/>
            <person name="Carro J."/>
            <person name="Camarero S."/>
            <person name="Ferreira P."/>
            <person name="Molpeceres G."/>
            <person name="Ruiz-Duenas F.J."/>
            <person name="Serrano A."/>
            <person name="Henrissat B."/>
            <person name="Drula E."/>
            <person name="Hughes K.W."/>
            <person name="Mata J.L."/>
            <person name="Ishikawa N.K."/>
            <person name="Vargas-Isla R."/>
            <person name="Ushijima S."/>
            <person name="Smith C.A."/>
            <person name="Ahrendt S."/>
            <person name="Andreopoulos W."/>
            <person name="He G."/>
            <person name="Labutti K."/>
            <person name="Lipzen A."/>
            <person name="Ng V."/>
            <person name="Sandor L."/>
            <person name="Barry K."/>
            <person name="Martinez A.T."/>
            <person name="Xiao Y."/>
            <person name="Gibbons J.G."/>
            <person name="Terashima K."/>
            <person name="Hibbett D.S."/>
            <person name="Grigoriev I.V."/>
        </authorList>
    </citation>
    <scope>NUCLEOTIDE SEQUENCE</scope>
    <source>
        <strain evidence="3">TFB9207</strain>
    </source>
</reference>
<gene>
    <name evidence="3" type="ORF">F5878DRAFT_632187</name>
</gene>
<protein>
    <recommendedName>
        <fullName evidence="2">Ribonuclease H1 N-terminal domain-containing protein</fullName>
    </recommendedName>
</protein>
<proteinExistence type="predicted"/>
<accession>A0AA38NZZ3</accession>
<dbReference type="Proteomes" id="UP001163846">
    <property type="component" value="Unassembled WGS sequence"/>
</dbReference>
<feature type="region of interest" description="Disordered" evidence="1">
    <location>
        <begin position="124"/>
        <end position="172"/>
    </location>
</feature>
<name>A0AA38NZZ3_9AGAR</name>
<feature type="compositionally biased region" description="Polar residues" evidence="1">
    <location>
        <begin position="143"/>
        <end position="153"/>
    </location>
</feature>
<dbReference type="Gene3D" id="3.40.970.10">
    <property type="entry name" value="Ribonuclease H1, N-terminal domain"/>
    <property type="match status" value="1"/>
</dbReference>
<sequence>MRPHIIPDSDNEDSESEHLTNRLLDWNLSMAKAPTCTPPVYNSSEPVQKSGKYKYYNVYWGSEPGCYKDWADASGRVTNFKGNRHKGYDTWEQALDGWRQNCRAYHLHPTDFVDGTMYSSVSCTEREEPRPMTPPPSRHNISDLRTGNVSPTKTPFRRVPTEPVTSTPSASSRSSELDEYFWAIHSPAFNGLVSSALLADEYLARANRFRQPVSMLRVTSVAEAERWLSSMDLEDQ</sequence>
<evidence type="ECO:0000256" key="1">
    <source>
        <dbReference type="SAM" id="MobiDB-lite"/>
    </source>
</evidence>
<dbReference type="SUPFAM" id="SSF55658">
    <property type="entry name" value="L9 N-domain-like"/>
    <property type="match status" value="1"/>
</dbReference>
<dbReference type="InterPro" id="IPR011320">
    <property type="entry name" value="RNase_H1_N"/>
</dbReference>
<keyword evidence="4" id="KW-1185">Reference proteome</keyword>
<comment type="caution">
    <text evidence="3">The sequence shown here is derived from an EMBL/GenBank/DDBJ whole genome shotgun (WGS) entry which is preliminary data.</text>
</comment>
<evidence type="ECO:0000313" key="4">
    <source>
        <dbReference type="Proteomes" id="UP001163846"/>
    </source>
</evidence>